<dbReference type="PROSITE" id="PS50003">
    <property type="entry name" value="PH_DOMAIN"/>
    <property type="match status" value="1"/>
</dbReference>
<dbReference type="EMBL" id="LUGH01000777">
    <property type="protein sequence ID" value="OBZ82836.1"/>
    <property type="molecule type" value="Genomic_DNA"/>
</dbReference>
<feature type="region of interest" description="Disordered" evidence="1">
    <location>
        <begin position="663"/>
        <end position="693"/>
    </location>
</feature>
<dbReference type="SUPFAM" id="SSF50729">
    <property type="entry name" value="PH domain-like"/>
    <property type="match status" value="1"/>
</dbReference>
<feature type="compositionally biased region" description="Low complexity" evidence="1">
    <location>
        <begin position="169"/>
        <end position="178"/>
    </location>
</feature>
<proteinExistence type="predicted"/>
<dbReference type="PANTHER" id="PTHR28190:SF1">
    <property type="entry name" value="NUCLEAR MIGRATION PROTEIN NUM1"/>
    <property type="match status" value="1"/>
</dbReference>
<feature type="compositionally biased region" description="Basic and acidic residues" evidence="1">
    <location>
        <begin position="159"/>
        <end position="168"/>
    </location>
</feature>
<dbReference type="STRING" id="101091.A0A1C7N2B2"/>
<dbReference type="GO" id="GO:0005739">
    <property type="term" value="C:mitochondrion"/>
    <property type="evidence" value="ECO:0007669"/>
    <property type="project" value="TreeGrafter"/>
</dbReference>
<comment type="caution">
    <text evidence="3">The sequence shown here is derived from an EMBL/GenBank/DDBJ whole genome shotgun (WGS) entry which is preliminary data.</text>
</comment>
<feature type="region of interest" description="Disordered" evidence="1">
    <location>
        <begin position="159"/>
        <end position="215"/>
    </location>
</feature>
<evidence type="ECO:0000256" key="1">
    <source>
        <dbReference type="SAM" id="MobiDB-lite"/>
    </source>
</evidence>
<protein>
    <recommendedName>
        <fullName evidence="2">PH domain-containing protein</fullName>
    </recommendedName>
</protein>
<dbReference type="InterPro" id="IPR001849">
    <property type="entry name" value="PH_domain"/>
</dbReference>
<dbReference type="Pfam" id="PF12814">
    <property type="entry name" value="Mcp5_PH"/>
    <property type="match status" value="1"/>
</dbReference>
<dbReference type="InterPro" id="IPR024774">
    <property type="entry name" value="PH_dom-Mcp5-type"/>
</dbReference>
<organism evidence="3 4">
    <name type="scientific">Choanephora cucurbitarum</name>
    <dbReference type="NCBI Taxonomy" id="101091"/>
    <lineage>
        <taxon>Eukaryota</taxon>
        <taxon>Fungi</taxon>
        <taxon>Fungi incertae sedis</taxon>
        <taxon>Mucoromycota</taxon>
        <taxon>Mucoromycotina</taxon>
        <taxon>Mucoromycetes</taxon>
        <taxon>Mucorales</taxon>
        <taxon>Mucorineae</taxon>
        <taxon>Choanephoraceae</taxon>
        <taxon>Choanephoroideae</taxon>
        <taxon>Choanephora</taxon>
    </lineage>
</organism>
<dbReference type="AlphaFoldDB" id="A0A1C7N2B2"/>
<gene>
    <name evidence="3" type="ORF">A0J61_09116</name>
</gene>
<dbReference type="SMART" id="SM00233">
    <property type="entry name" value="PH"/>
    <property type="match status" value="1"/>
</dbReference>
<feature type="region of interest" description="Disordered" evidence="1">
    <location>
        <begin position="586"/>
        <end position="607"/>
    </location>
</feature>
<dbReference type="Proteomes" id="UP000093000">
    <property type="component" value="Unassembled WGS sequence"/>
</dbReference>
<feature type="non-terminal residue" evidence="3">
    <location>
        <position position="1"/>
    </location>
</feature>
<feature type="compositionally biased region" description="Polar residues" evidence="1">
    <location>
        <begin position="432"/>
        <end position="447"/>
    </location>
</feature>
<feature type="compositionally biased region" description="Low complexity" evidence="1">
    <location>
        <begin position="592"/>
        <end position="601"/>
    </location>
</feature>
<evidence type="ECO:0000313" key="4">
    <source>
        <dbReference type="Proteomes" id="UP000093000"/>
    </source>
</evidence>
<dbReference type="GO" id="GO:0032065">
    <property type="term" value="P:maintenance of protein location in cell cortex"/>
    <property type="evidence" value="ECO:0007669"/>
    <property type="project" value="InterPro"/>
</dbReference>
<feature type="compositionally biased region" description="Basic and acidic residues" evidence="1">
    <location>
        <begin position="324"/>
        <end position="333"/>
    </location>
</feature>
<dbReference type="GO" id="GO:0015631">
    <property type="term" value="F:tubulin binding"/>
    <property type="evidence" value="ECO:0007669"/>
    <property type="project" value="TreeGrafter"/>
</dbReference>
<name>A0A1C7N2B2_9FUNG</name>
<feature type="region of interest" description="Disordered" evidence="1">
    <location>
        <begin position="314"/>
        <end position="333"/>
    </location>
</feature>
<sequence length="693" mass="75249">VQHEELEESRDSAAAKVPFTEHVETVDESTQCNFELPVGIDHSTQSTAAETTDSSVQSDSLITVDANVQYEPIVSTETGVQALLMPETKDAEVQYELPEEAAATAVLPVDDDQDEYFDASSKPSSKNTTKQNNALKAILAAPLIAPALLASKLINKQKQEADSTRSDANDVATDATDVSNSPADKEEMAAVSDNKSAHAVVSDVTEPKTDKDSSAVVAVEKNEEATADNTSAHDVDNKDAHKADVVNKTTAIASDNVDTVTNNKDIAQVATGEPVVDETEKLYTKSETDAMIAAAIASALAAAAAAAAATGSDVKANEDNMASEDPHDDSVAESIEHHIPSEKALGKRPSSELHSNFEQDPMPSIITTPSSKDDLFSQEEMAYQSVQPAPANPLSRVGLSLHEHSKLPSEMSHGDKLESISISSVSTNNTNEQLQSVTSSNYDPRSGTDPNIIQLITQTMVGDWLYKYTRKMVGGGISEKRHQRYFWLHPYSRRLFWSSSAPITDGNEGKAKCAVIEDITVVSDPNTSPEGTPNVSLLIQTSHRQIKLTAPNINVHDRWFEAISYLLSRSGTGSGLTFLNSDKKAGEQASTNGGILRSSSSNGGGSLMQRASFRLHDALHHHHHHNQPTLTSAQSMMTNSDDYDFEDEALEDVRMCCNGKHHVSKLEKDRTHRHQYRKRRSQQSMNRQHRTIG</sequence>
<dbReference type="GO" id="GO:0005938">
    <property type="term" value="C:cell cortex"/>
    <property type="evidence" value="ECO:0007669"/>
    <property type="project" value="InterPro"/>
</dbReference>
<feature type="region of interest" description="Disordered" evidence="1">
    <location>
        <begin position="425"/>
        <end position="447"/>
    </location>
</feature>
<feature type="region of interest" description="Disordered" evidence="1">
    <location>
        <begin position="340"/>
        <end position="365"/>
    </location>
</feature>
<dbReference type="OrthoDB" id="2149224at2759"/>
<feature type="compositionally biased region" description="Basic residues" evidence="1">
    <location>
        <begin position="671"/>
        <end position="693"/>
    </location>
</feature>
<accession>A0A1C7N2B2</accession>
<dbReference type="GO" id="GO:0005543">
    <property type="term" value="F:phospholipid binding"/>
    <property type="evidence" value="ECO:0007669"/>
    <property type="project" value="InterPro"/>
</dbReference>
<dbReference type="InParanoid" id="A0A1C7N2B2"/>
<dbReference type="PANTHER" id="PTHR28190">
    <property type="entry name" value="NUCLEAR MIGRATION PROTEIN NUM1"/>
    <property type="match status" value="1"/>
</dbReference>
<keyword evidence="4" id="KW-1185">Reference proteome</keyword>
<feature type="domain" description="PH" evidence="2">
    <location>
        <begin position="458"/>
        <end position="568"/>
    </location>
</feature>
<reference evidence="3 4" key="1">
    <citation type="submission" date="2016-03" db="EMBL/GenBank/DDBJ databases">
        <title>Choanephora cucurbitarum.</title>
        <authorList>
            <person name="Min B."/>
            <person name="Park H."/>
            <person name="Park J.-H."/>
            <person name="Shin H.-D."/>
            <person name="Choi I.-G."/>
        </authorList>
    </citation>
    <scope>NUCLEOTIDE SEQUENCE [LARGE SCALE GENOMIC DNA]</scope>
    <source>
        <strain evidence="3 4">KUS-F28377</strain>
    </source>
</reference>
<evidence type="ECO:0000313" key="3">
    <source>
        <dbReference type="EMBL" id="OBZ82836.1"/>
    </source>
</evidence>
<evidence type="ECO:0000259" key="2">
    <source>
        <dbReference type="PROSITE" id="PS50003"/>
    </source>
</evidence>
<feature type="compositionally biased region" description="Basic and acidic residues" evidence="1">
    <location>
        <begin position="340"/>
        <end position="357"/>
    </location>
</feature>
<dbReference type="GO" id="GO:0000226">
    <property type="term" value="P:microtubule cytoskeleton organization"/>
    <property type="evidence" value="ECO:0007669"/>
    <property type="project" value="TreeGrafter"/>
</dbReference>
<dbReference type="InterPro" id="IPR053005">
    <property type="entry name" value="Nuclear_Pos-Cytoskel_Interact"/>
</dbReference>